<dbReference type="EMBL" id="LR797373">
    <property type="protein sequence ID" value="CAB4210678.1"/>
    <property type="molecule type" value="Genomic_DNA"/>
</dbReference>
<proteinExistence type="predicted"/>
<sequence>MLYNILSYKDPNEGMLMAVNIAPQGLSDFLFNNGVRILAPALTREQVRGFIQSHDISFDHIEYNEMVERVTNNTNHDQEPSRAWKGRYSNPWDNKLDPKYPTT</sequence>
<dbReference type="EMBL" id="LR796302">
    <property type="protein sequence ID" value="CAB4135570.1"/>
    <property type="molecule type" value="Genomic_DNA"/>
</dbReference>
<feature type="compositionally biased region" description="Basic and acidic residues" evidence="1">
    <location>
        <begin position="94"/>
        <end position="103"/>
    </location>
</feature>
<dbReference type="EMBL" id="LR797261">
    <property type="protein sequence ID" value="CAB4197972.1"/>
    <property type="molecule type" value="Genomic_DNA"/>
</dbReference>
<evidence type="ECO:0000313" key="6">
    <source>
        <dbReference type="EMBL" id="CAB4197972.1"/>
    </source>
</evidence>
<evidence type="ECO:0000313" key="5">
    <source>
        <dbReference type="EMBL" id="CAB4183270.1"/>
    </source>
</evidence>
<accession>A0A6J5QEY9</accession>
<evidence type="ECO:0000256" key="1">
    <source>
        <dbReference type="SAM" id="MobiDB-lite"/>
    </source>
</evidence>
<protein>
    <submittedName>
        <fullName evidence="5">Uncharacterized protein</fullName>
    </submittedName>
</protein>
<name>A0A6J5QEY9_9CAUD</name>
<evidence type="ECO:0000313" key="7">
    <source>
        <dbReference type="EMBL" id="CAB4210678.1"/>
    </source>
</evidence>
<feature type="region of interest" description="Disordered" evidence="1">
    <location>
        <begin position="72"/>
        <end position="103"/>
    </location>
</feature>
<gene>
    <name evidence="5" type="ORF">UFOVP1078_51</name>
    <name evidence="6" type="ORF">UFOVP1317_41</name>
    <name evidence="7" type="ORF">UFOVP1429_36</name>
    <name evidence="2" type="ORF">UFOVP289_62</name>
    <name evidence="3" type="ORF">UFOVP547_48</name>
    <name evidence="4" type="ORF">UFOVP900_21</name>
</gene>
<dbReference type="EMBL" id="LR796855">
    <property type="protein sequence ID" value="CAB4169851.1"/>
    <property type="molecule type" value="Genomic_DNA"/>
</dbReference>
<evidence type="ECO:0000313" key="3">
    <source>
        <dbReference type="EMBL" id="CAB4150096.1"/>
    </source>
</evidence>
<evidence type="ECO:0000313" key="4">
    <source>
        <dbReference type="EMBL" id="CAB4169851.1"/>
    </source>
</evidence>
<evidence type="ECO:0000313" key="2">
    <source>
        <dbReference type="EMBL" id="CAB4135570.1"/>
    </source>
</evidence>
<organism evidence="5">
    <name type="scientific">uncultured Caudovirales phage</name>
    <dbReference type="NCBI Taxonomy" id="2100421"/>
    <lineage>
        <taxon>Viruses</taxon>
        <taxon>Duplodnaviria</taxon>
        <taxon>Heunggongvirae</taxon>
        <taxon>Uroviricota</taxon>
        <taxon>Caudoviricetes</taxon>
        <taxon>Peduoviridae</taxon>
        <taxon>Maltschvirus</taxon>
        <taxon>Maltschvirus maltsch</taxon>
    </lineage>
</organism>
<reference evidence="5" key="1">
    <citation type="submission" date="2020-05" db="EMBL/GenBank/DDBJ databases">
        <authorList>
            <person name="Chiriac C."/>
            <person name="Salcher M."/>
            <person name="Ghai R."/>
            <person name="Kavagutti S V."/>
        </authorList>
    </citation>
    <scope>NUCLEOTIDE SEQUENCE</scope>
</reference>
<dbReference type="EMBL" id="LR797044">
    <property type="protein sequence ID" value="CAB4183270.1"/>
    <property type="molecule type" value="Genomic_DNA"/>
</dbReference>
<dbReference type="EMBL" id="LR796533">
    <property type="protein sequence ID" value="CAB4150096.1"/>
    <property type="molecule type" value="Genomic_DNA"/>
</dbReference>